<gene>
    <name evidence="2" type="ORF">NSPWAT_1918</name>
</gene>
<reference evidence="2 3" key="1">
    <citation type="submission" date="2022-09" db="EMBL/GenBank/DDBJ databases">
        <authorList>
            <person name="Kop L."/>
        </authorList>
    </citation>
    <scope>NUCLEOTIDE SEQUENCE [LARGE SCALE GENOMIC DNA]</scope>
    <source>
        <strain evidence="2 3">347</strain>
    </source>
</reference>
<keyword evidence="3" id="KW-1185">Reference proteome</keyword>
<feature type="transmembrane region" description="Helical" evidence="1">
    <location>
        <begin position="34"/>
        <end position="52"/>
    </location>
</feature>
<dbReference type="RefSeq" id="WP_282011651.1">
    <property type="nucleotide sequence ID" value="NZ_OX336137.1"/>
</dbReference>
<sequence length="53" mass="5863">MKQKLSEKTRLALAFVILCAMTVGILFTGPGFSFTLQVILASVALFLLFWLIT</sequence>
<name>A0ABM9HFJ7_9BACT</name>
<proteinExistence type="predicted"/>
<dbReference type="EMBL" id="OX336137">
    <property type="protein sequence ID" value="CAI2718774.1"/>
    <property type="molecule type" value="Genomic_DNA"/>
</dbReference>
<keyword evidence="1" id="KW-0812">Transmembrane</keyword>
<accession>A0ABM9HFJ7</accession>
<organism evidence="2 3">
    <name type="scientific">Nitrospina watsonii</name>
    <dbReference type="NCBI Taxonomy" id="1323948"/>
    <lineage>
        <taxon>Bacteria</taxon>
        <taxon>Pseudomonadati</taxon>
        <taxon>Nitrospinota/Tectimicrobiota group</taxon>
        <taxon>Nitrospinota</taxon>
        <taxon>Nitrospinia</taxon>
        <taxon>Nitrospinales</taxon>
        <taxon>Nitrospinaceae</taxon>
        <taxon>Nitrospina</taxon>
    </lineage>
</organism>
<evidence type="ECO:0000313" key="3">
    <source>
        <dbReference type="Proteomes" id="UP001157733"/>
    </source>
</evidence>
<evidence type="ECO:0000256" key="1">
    <source>
        <dbReference type="SAM" id="Phobius"/>
    </source>
</evidence>
<protein>
    <submittedName>
        <fullName evidence="2">Uncharacterized protein</fullName>
    </submittedName>
</protein>
<keyword evidence="1" id="KW-0472">Membrane</keyword>
<feature type="transmembrane region" description="Helical" evidence="1">
    <location>
        <begin position="12"/>
        <end position="28"/>
    </location>
</feature>
<dbReference type="Proteomes" id="UP001157733">
    <property type="component" value="Chromosome"/>
</dbReference>
<keyword evidence="1" id="KW-1133">Transmembrane helix</keyword>
<evidence type="ECO:0000313" key="2">
    <source>
        <dbReference type="EMBL" id="CAI2718774.1"/>
    </source>
</evidence>